<protein>
    <submittedName>
        <fullName evidence="2">Uncharacterized protein</fullName>
    </submittedName>
</protein>
<dbReference type="Proteomes" id="UP001374803">
    <property type="component" value="Chromosome"/>
</dbReference>
<dbReference type="RefSeq" id="WP_394840289.1">
    <property type="nucleotide sequence ID" value="NZ_CP089929.1"/>
</dbReference>
<evidence type="ECO:0000256" key="1">
    <source>
        <dbReference type="SAM" id="MobiDB-lite"/>
    </source>
</evidence>
<keyword evidence="3" id="KW-1185">Reference proteome</keyword>
<evidence type="ECO:0000313" key="2">
    <source>
        <dbReference type="EMBL" id="WXB10614.1"/>
    </source>
</evidence>
<organism evidence="2 3">
    <name type="scientific">Pendulispora rubella</name>
    <dbReference type="NCBI Taxonomy" id="2741070"/>
    <lineage>
        <taxon>Bacteria</taxon>
        <taxon>Pseudomonadati</taxon>
        <taxon>Myxococcota</taxon>
        <taxon>Myxococcia</taxon>
        <taxon>Myxococcales</taxon>
        <taxon>Sorangiineae</taxon>
        <taxon>Pendulisporaceae</taxon>
        <taxon>Pendulispora</taxon>
    </lineage>
</organism>
<proteinExistence type="predicted"/>
<dbReference type="EMBL" id="CP089983">
    <property type="protein sequence ID" value="WXB10614.1"/>
    <property type="molecule type" value="Genomic_DNA"/>
</dbReference>
<accession>A0ABZ2LI39</accession>
<reference evidence="2" key="1">
    <citation type="submission" date="2021-12" db="EMBL/GenBank/DDBJ databases">
        <title>Discovery of the Pendulisporaceae a myxobacterial family with distinct sporulation behavior and unique specialized metabolism.</title>
        <authorList>
            <person name="Garcia R."/>
            <person name="Popoff A."/>
            <person name="Bader C.D."/>
            <person name="Loehr J."/>
            <person name="Walesch S."/>
            <person name="Walt C."/>
            <person name="Boldt J."/>
            <person name="Bunk B."/>
            <person name="Haeckl F.J.F.P.J."/>
            <person name="Gunesch A.P."/>
            <person name="Birkelbach J."/>
            <person name="Nuebel U."/>
            <person name="Pietschmann T."/>
            <person name="Bach T."/>
            <person name="Mueller R."/>
        </authorList>
    </citation>
    <scope>NUCLEOTIDE SEQUENCE</scope>
    <source>
        <strain evidence="2">MSr11367</strain>
    </source>
</reference>
<evidence type="ECO:0000313" key="3">
    <source>
        <dbReference type="Proteomes" id="UP001374803"/>
    </source>
</evidence>
<sequence>MTTPLAIAQDAVGGGARDTISSRAQEHELSEARRWLKAICRAKLLFSPALTAALAEPFQKFVTNASR</sequence>
<name>A0ABZ2LI39_9BACT</name>
<feature type="region of interest" description="Disordered" evidence="1">
    <location>
        <begin position="1"/>
        <end position="24"/>
    </location>
</feature>
<gene>
    <name evidence="2" type="ORF">LVJ94_25725</name>
</gene>